<evidence type="ECO:0000259" key="3">
    <source>
        <dbReference type="PROSITE" id="PS51898"/>
    </source>
</evidence>
<dbReference type="PANTHER" id="PTHR30349:SF64">
    <property type="entry name" value="PROPHAGE INTEGRASE INTD-RELATED"/>
    <property type="match status" value="1"/>
</dbReference>
<dbReference type="SUPFAM" id="SSF56349">
    <property type="entry name" value="DNA breaking-rejoining enzymes"/>
    <property type="match status" value="1"/>
</dbReference>
<dbReference type="Gene3D" id="1.10.443.10">
    <property type="entry name" value="Intergrase catalytic core"/>
    <property type="match status" value="1"/>
</dbReference>
<protein>
    <submittedName>
        <fullName evidence="4">Site-specific integrase</fullName>
    </submittedName>
</protein>
<dbReference type="RefSeq" id="WP_407279719.1">
    <property type="nucleotide sequence ID" value="NZ_CP141259.1"/>
</dbReference>
<evidence type="ECO:0000256" key="1">
    <source>
        <dbReference type="ARBA" id="ARBA00022908"/>
    </source>
</evidence>
<dbReference type="InterPro" id="IPR050090">
    <property type="entry name" value="Tyrosine_recombinase_XerCD"/>
</dbReference>
<sequence length="572" mass="64760">MRKKASMPTPWKHPTTGNFYLIKRIPADLVSLYGGRTQVQKSLRTKDRATAEKLLCQEWLKLDAEFEQKRRTAAPTPSGRTSITDDEIQQIVRAYTRHRLFHDELERSAGLTDHSYSETDRLLDETEARDRAAIARGNFRADDGPMQGPSLLLAAEDWLTEHGFDLPPDSPDYRRFVTEFAKASSRVTALVRKRQAGDPVDTPPAEAVEKSIRLSDVIKDFLRDKKPEGMGKKLHAALPKFLEIVGDKEISKVRQTDVLEFLRLIQRIPTQRGAPKRLQGVALRDMVTDEVTMAPATFDNNYISPLRLFLKWARTTYQDQGFPVTLTVEGIEYQGTRREGDEKQRALEQSELVRLFTGPEMKAFAASSDQLHKYWLPHLCLFTGARINELCQLNPQTDIIQSGNAWVLRLDPETEGDERVTKSLKNTSSKRLVPIHPQLLELGFLDYVTAIQKTGAKLLFPAFRPAAGKASKVAREWFADFLRDTGLRDETPGKGVRGSHVFRHTLITAASRHPDPVIYQQIDWVTGHAGEASAVKRGYTEEQATANKLQVLSQIQFALDFIRPVLLLRIEN</sequence>
<proteinExistence type="predicted"/>
<accession>A0ABZ1AMN7</accession>
<dbReference type="Pfam" id="PF20172">
    <property type="entry name" value="DUF6538"/>
    <property type="match status" value="1"/>
</dbReference>
<dbReference type="InterPro" id="IPR046668">
    <property type="entry name" value="DUF6538"/>
</dbReference>
<evidence type="ECO:0000256" key="2">
    <source>
        <dbReference type="ARBA" id="ARBA00023172"/>
    </source>
</evidence>
<keyword evidence="1" id="KW-0229">DNA integration</keyword>
<name>A0ABZ1AMN7_AROEV</name>
<dbReference type="InterPro" id="IPR013762">
    <property type="entry name" value="Integrase-like_cat_sf"/>
</dbReference>
<dbReference type="PANTHER" id="PTHR30349">
    <property type="entry name" value="PHAGE INTEGRASE-RELATED"/>
    <property type="match status" value="1"/>
</dbReference>
<gene>
    <name evidence="4" type="ORF">U5817_03430</name>
</gene>
<organism evidence="4 5">
    <name type="scientific">Aromatoleum evansii</name>
    <name type="common">Azoarcus evansii</name>
    <dbReference type="NCBI Taxonomy" id="59406"/>
    <lineage>
        <taxon>Bacteria</taxon>
        <taxon>Pseudomonadati</taxon>
        <taxon>Pseudomonadota</taxon>
        <taxon>Betaproteobacteria</taxon>
        <taxon>Rhodocyclales</taxon>
        <taxon>Rhodocyclaceae</taxon>
        <taxon>Aromatoleum</taxon>
    </lineage>
</organism>
<dbReference type="InterPro" id="IPR011010">
    <property type="entry name" value="DNA_brk_join_enz"/>
</dbReference>
<dbReference type="Proteomes" id="UP001626593">
    <property type="component" value="Chromosome"/>
</dbReference>
<dbReference type="EMBL" id="CP141259">
    <property type="protein sequence ID" value="WRL47118.1"/>
    <property type="molecule type" value="Genomic_DNA"/>
</dbReference>
<dbReference type="PROSITE" id="PS51898">
    <property type="entry name" value="TYR_RECOMBINASE"/>
    <property type="match status" value="1"/>
</dbReference>
<keyword evidence="5" id="KW-1185">Reference proteome</keyword>
<evidence type="ECO:0000313" key="5">
    <source>
        <dbReference type="Proteomes" id="UP001626593"/>
    </source>
</evidence>
<dbReference type="InterPro" id="IPR002104">
    <property type="entry name" value="Integrase_catalytic"/>
</dbReference>
<dbReference type="CDD" id="cd01184">
    <property type="entry name" value="INT_C_like_1"/>
    <property type="match status" value="1"/>
</dbReference>
<keyword evidence="2" id="KW-0233">DNA recombination</keyword>
<evidence type="ECO:0000313" key="4">
    <source>
        <dbReference type="EMBL" id="WRL47118.1"/>
    </source>
</evidence>
<reference evidence="4 5" key="1">
    <citation type="submission" date="2023-12" db="EMBL/GenBank/DDBJ databases">
        <title>A. evansii MAY27, complete genome.</title>
        <authorList>
            <person name="Wang Y."/>
        </authorList>
    </citation>
    <scope>NUCLEOTIDE SEQUENCE [LARGE SCALE GENOMIC DNA]</scope>
    <source>
        <strain evidence="4 5">MAY27</strain>
    </source>
</reference>
<feature type="domain" description="Tyr recombinase" evidence="3">
    <location>
        <begin position="351"/>
        <end position="553"/>
    </location>
</feature>